<feature type="transmembrane region" description="Helical" evidence="2">
    <location>
        <begin position="233"/>
        <end position="255"/>
    </location>
</feature>
<dbReference type="Pfam" id="PF14219">
    <property type="entry name" value="DUF4328"/>
    <property type="match status" value="1"/>
</dbReference>
<feature type="domain" description="DUF4328" evidence="3">
    <location>
        <begin position="101"/>
        <end position="260"/>
    </location>
</feature>
<evidence type="ECO:0000259" key="3">
    <source>
        <dbReference type="Pfam" id="PF14219"/>
    </source>
</evidence>
<evidence type="ECO:0000313" key="4">
    <source>
        <dbReference type="EMBL" id="OQO90781.1"/>
    </source>
</evidence>
<accession>A0A1V9A123</accession>
<comment type="caution">
    <text evidence="4">The sequence shown here is derived from an EMBL/GenBank/DDBJ whole genome shotgun (WGS) entry which is preliminary data.</text>
</comment>
<sequence length="295" mass="31947">MRWVATVPGAGSRPPASRPRGRGGRYSGPPSYDIPPRWGFPHVVWRWPTAVPGTNSAVLVPSQRLLLIARNAVAVLWALAGLAAVAAGAEIWRYALLVLSRDTALDPAVVGASDVLVLTFALLTFVMTVFAVAVTVWWLLVARTAAAEEAGQRPPRSTGQVLVGVLVPGVNLVLAGPILAELEHAATRRPANRRPRPSRLVLGWWAAWVGNAVLLVLTVVWRAREGVQAQVDAVFLTALTDLTALALAVLTVRVVRRFTRLLAPVEEQWVRPPRVLRVANAPELPRRARPRTAAR</sequence>
<organism evidence="4 5">
    <name type="scientific">Saccharomonospora piscinae</name>
    <dbReference type="NCBI Taxonomy" id="687388"/>
    <lineage>
        <taxon>Bacteria</taxon>
        <taxon>Bacillati</taxon>
        <taxon>Actinomycetota</taxon>
        <taxon>Actinomycetes</taxon>
        <taxon>Pseudonocardiales</taxon>
        <taxon>Pseudonocardiaceae</taxon>
        <taxon>Saccharomonospora</taxon>
    </lineage>
</organism>
<keyword evidence="2" id="KW-0472">Membrane</keyword>
<feature type="region of interest" description="Disordered" evidence="1">
    <location>
        <begin position="1"/>
        <end position="28"/>
    </location>
</feature>
<keyword evidence="2" id="KW-0812">Transmembrane</keyword>
<feature type="transmembrane region" description="Helical" evidence="2">
    <location>
        <begin position="72"/>
        <end position="95"/>
    </location>
</feature>
<dbReference type="RefSeq" id="WP_081192878.1">
    <property type="nucleotide sequence ID" value="NZ_MWIH01000006.1"/>
</dbReference>
<evidence type="ECO:0000313" key="5">
    <source>
        <dbReference type="Proteomes" id="UP000192591"/>
    </source>
</evidence>
<feature type="transmembrane region" description="Helical" evidence="2">
    <location>
        <begin position="161"/>
        <end position="180"/>
    </location>
</feature>
<dbReference type="STRING" id="1962155.B1813_14720"/>
<dbReference type="AlphaFoldDB" id="A0A1V9A123"/>
<protein>
    <recommendedName>
        <fullName evidence="3">DUF4328 domain-containing protein</fullName>
    </recommendedName>
</protein>
<dbReference type="EMBL" id="MWIH01000006">
    <property type="protein sequence ID" value="OQO90781.1"/>
    <property type="molecule type" value="Genomic_DNA"/>
</dbReference>
<name>A0A1V9A123_SACPI</name>
<feature type="transmembrane region" description="Helical" evidence="2">
    <location>
        <begin position="200"/>
        <end position="221"/>
    </location>
</feature>
<dbReference type="InterPro" id="IPR025565">
    <property type="entry name" value="DUF4328"/>
</dbReference>
<reference evidence="4 5" key="1">
    <citation type="submission" date="2017-02" db="EMBL/GenBank/DDBJ databases">
        <title>Draft genome of Saccharomonospora sp. 154.</title>
        <authorList>
            <person name="Alonso-Carmona G.S."/>
            <person name="De La Haba R."/>
            <person name="Vera-Gargallo B."/>
            <person name="Sandoval-Trujillo A.H."/>
            <person name="Ramirez-Duran N."/>
            <person name="Ventosa A."/>
        </authorList>
    </citation>
    <scope>NUCLEOTIDE SEQUENCE [LARGE SCALE GENOMIC DNA]</scope>
    <source>
        <strain evidence="4 5">LRS4.154</strain>
    </source>
</reference>
<evidence type="ECO:0000256" key="2">
    <source>
        <dbReference type="SAM" id="Phobius"/>
    </source>
</evidence>
<proteinExistence type="predicted"/>
<dbReference type="Proteomes" id="UP000192591">
    <property type="component" value="Unassembled WGS sequence"/>
</dbReference>
<keyword evidence="2" id="KW-1133">Transmembrane helix</keyword>
<feature type="transmembrane region" description="Helical" evidence="2">
    <location>
        <begin position="115"/>
        <end position="140"/>
    </location>
</feature>
<evidence type="ECO:0000256" key="1">
    <source>
        <dbReference type="SAM" id="MobiDB-lite"/>
    </source>
</evidence>
<gene>
    <name evidence="4" type="ORF">B1813_14720</name>
</gene>
<keyword evidence="5" id="KW-1185">Reference proteome</keyword>